<dbReference type="PANTHER" id="PTHR44329:SF288">
    <property type="entry name" value="MITOGEN-ACTIVATED PROTEIN KINASE KINASE KINASE 20"/>
    <property type="match status" value="1"/>
</dbReference>
<feature type="compositionally biased region" description="Basic and acidic residues" evidence="5">
    <location>
        <begin position="321"/>
        <end position="345"/>
    </location>
</feature>
<keyword evidence="2" id="KW-0547">Nucleotide-binding</keyword>
<gene>
    <name evidence="7" type="ORF">BC936DRAFT_142838</name>
</gene>
<dbReference type="InterPro" id="IPR000719">
    <property type="entry name" value="Prot_kinase_dom"/>
</dbReference>
<evidence type="ECO:0000256" key="3">
    <source>
        <dbReference type="ARBA" id="ARBA00022777"/>
    </source>
</evidence>
<dbReference type="Proteomes" id="UP000268093">
    <property type="component" value="Unassembled WGS sequence"/>
</dbReference>
<name>A0A432ZZR6_9FUNG</name>
<dbReference type="SUPFAM" id="SSF56112">
    <property type="entry name" value="Protein kinase-like (PK-like)"/>
    <property type="match status" value="1"/>
</dbReference>
<dbReference type="InterPro" id="IPR051681">
    <property type="entry name" value="Ser/Thr_Kinases-Pseudokinases"/>
</dbReference>
<keyword evidence="4" id="KW-0067">ATP-binding</keyword>
<protein>
    <submittedName>
        <fullName evidence="7">Kinase-like domain-containing protein</fullName>
    </submittedName>
</protein>
<dbReference type="EMBL" id="RBNI01024286">
    <property type="protein sequence ID" value="RUO95987.1"/>
    <property type="molecule type" value="Genomic_DNA"/>
</dbReference>
<dbReference type="Pfam" id="PF07714">
    <property type="entry name" value="PK_Tyr_Ser-Thr"/>
    <property type="match status" value="1"/>
</dbReference>
<evidence type="ECO:0000313" key="8">
    <source>
        <dbReference type="Proteomes" id="UP000268093"/>
    </source>
</evidence>
<evidence type="ECO:0000259" key="6">
    <source>
        <dbReference type="PROSITE" id="PS50011"/>
    </source>
</evidence>
<feature type="domain" description="Protein kinase" evidence="6">
    <location>
        <begin position="22"/>
        <end position="282"/>
    </location>
</feature>
<dbReference type="Gene3D" id="1.10.510.10">
    <property type="entry name" value="Transferase(Phosphotransferase) domain 1"/>
    <property type="match status" value="1"/>
</dbReference>
<dbReference type="OrthoDB" id="6718656at2759"/>
<proteinExistence type="predicted"/>
<reference evidence="7 8" key="1">
    <citation type="journal article" date="2018" name="New Phytol.">
        <title>Phylogenomics of Endogonaceae and evolution of mycorrhizas within Mucoromycota.</title>
        <authorList>
            <person name="Chang Y."/>
            <person name="Desiro A."/>
            <person name="Na H."/>
            <person name="Sandor L."/>
            <person name="Lipzen A."/>
            <person name="Clum A."/>
            <person name="Barry K."/>
            <person name="Grigoriev I.V."/>
            <person name="Martin F.M."/>
            <person name="Stajich J.E."/>
            <person name="Smith M.E."/>
            <person name="Bonito G."/>
            <person name="Spatafora J.W."/>
        </authorList>
    </citation>
    <scope>NUCLEOTIDE SEQUENCE [LARGE SCALE GENOMIC DNA]</scope>
    <source>
        <strain evidence="7 8">GMNB39</strain>
    </source>
</reference>
<evidence type="ECO:0000313" key="7">
    <source>
        <dbReference type="EMBL" id="RUO95987.1"/>
    </source>
</evidence>
<dbReference type="GO" id="GO:0005524">
    <property type="term" value="F:ATP binding"/>
    <property type="evidence" value="ECO:0007669"/>
    <property type="project" value="UniProtKB-KW"/>
</dbReference>
<keyword evidence="8" id="KW-1185">Reference proteome</keyword>
<keyword evidence="1" id="KW-0808">Transferase</keyword>
<evidence type="ECO:0000256" key="2">
    <source>
        <dbReference type="ARBA" id="ARBA00022741"/>
    </source>
</evidence>
<dbReference type="InterPro" id="IPR001245">
    <property type="entry name" value="Ser-Thr/Tyr_kinase_cat_dom"/>
</dbReference>
<dbReference type="PROSITE" id="PS50011">
    <property type="entry name" value="PROTEIN_KINASE_DOM"/>
    <property type="match status" value="1"/>
</dbReference>
<dbReference type="InterPro" id="IPR011009">
    <property type="entry name" value="Kinase-like_dom_sf"/>
</dbReference>
<dbReference type="AlphaFoldDB" id="A0A432ZZR6"/>
<evidence type="ECO:0000256" key="5">
    <source>
        <dbReference type="SAM" id="MobiDB-lite"/>
    </source>
</evidence>
<keyword evidence="3 7" id="KW-0418">Kinase</keyword>
<dbReference type="GO" id="GO:0004674">
    <property type="term" value="F:protein serine/threonine kinase activity"/>
    <property type="evidence" value="ECO:0007669"/>
    <property type="project" value="TreeGrafter"/>
</dbReference>
<sequence length="345" mass="38915">MDWLQIAINDKRIDFFDFHEEFNNPVFIAQGGFGAIYRATGKKRSTKQYALKYLSSLEYDPLGYDSLVNELRLLRQVDDEDFVARCYGVSRDPKTNSYILVLKYVEQGSLADYLKKNEGRLTWADRLRLAYQITEALDYIHDRCVIHRDLHSGNILINAAGRALITDFGLSRTATGKTSKLAVQGRVPYIPPERIASTMTKHDERGDVYSLGVIFWEISADGIHPFSDADYMTPFRICQGERENPIEGTPEEYVKLYTQCWDGDPVKRPKMAEILARLAAMMKVEVGQKVKDMEDELVLGDGLSSMGTPPEPADSASTAIRDVEHEGMGKDGDSELIRRGEPNNG</sequence>
<evidence type="ECO:0000256" key="1">
    <source>
        <dbReference type="ARBA" id="ARBA00022679"/>
    </source>
</evidence>
<evidence type="ECO:0000256" key="4">
    <source>
        <dbReference type="ARBA" id="ARBA00022840"/>
    </source>
</evidence>
<dbReference type="PRINTS" id="PR00109">
    <property type="entry name" value="TYRKINASE"/>
</dbReference>
<feature type="region of interest" description="Disordered" evidence="5">
    <location>
        <begin position="300"/>
        <end position="345"/>
    </location>
</feature>
<dbReference type="PANTHER" id="PTHR44329">
    <property type="entry name" value="SERINE/THREONINE-PROTEIN KINASE TNNI3K-RELATED"/>
    <property type="match status" value="1"/>
</dbReference>
<accession>A0A432ZZR6</accession>
<comment type="caution">
    <text evidence="7">The sequence shown here is derived from an EMBL/GenBank/DDBJ whole genome shotgun (WGS) entry which is preliminary data.</text>
</comment>
<organism evidence="7 8">
    <name type="scientific">Jimgerdemannia flammicorona</name>
    <dbReference type="NCBI Taxonomy" id="994334"/>
    <lineage>
        <taxon>Eukaryota</taxon>
        <taxon>Fungi</taxon>
        <taxon>Fungi incertae sedis</taxon>
        <taxon>Mucoromycota</taxon>
        <taxon>Mucoromycotina</taxon>
        <taxon>Endogonomycetes</taxon>
        <taxon>Endogonales</taxon>
        <taxon>Endogonaceae</taxon>
        <taxon>Jimgerdemannia</taxon>
    </lineage>
</organism>